<evidence type="ECO:0000256" key="4">
    <source>
        <dbReference type="RuleBase" id="RU004447"/>
    </source>
</evidence>
<keyword evidence="3" id="KW-0378">Hydrolase</keyword>
<evidence type="ECO:0000256" key="2">
    <source>
        <dbReference type="ARBA" id="ARBA00007261"/>
    </source>
</evidence>
<reference evidence="8 9" key="1">
    <citation type="submission" date="2023-03" db="EMBL/GenBank/DDBJ databases">
        <title>Fodinicurvata sp. CAU 1616 isolated from sea sendiment.</title>
        <authorList>
            <person name="Kim W."/>
        </authorList>
    </citation>
    <scope>NUCLEOTIDE SEQUENCE [LARGE SCALE GENOMIC DNA]</scope>
    <source>
        <strain evidence="8 9">CAU 1616</strain>
    </source>
</reference>
<name>A0ABT5YR11_9PROT</name>
<dbReference type="Pfam" id="PF05193">
    <property type="entry name" value="Peptidase_M16_C"/>
    <property type="match status" value="1"/>
</dbReference>
<keyword evidence="9" id="KW-1185">Reference proteome</keyword>
<dbReference type="Pfam" id="PF00675">
    <property type="entry name" value="Peptidase_M16"/>
    <property type="match status" value="1"/>
</dbReference>
<dbReference type="InterPro" id="IPR050361">
    <property type="entry name" value="MPP/UQCRC_Complex"/>
</dbReference>
<feature type="domain" description="Peptidase M16 C-terminal" evidence="7">
    <location>
        <begin position="205"/>
        <end position="390"/>
    </location>
</feature>
<dbReference type="Gene3D" id="3.30.830.10">
    <property type="entry name" value="Metalloenzyme, LuxS/M16 peptidase-like"/>
    <property type="match status" value="2"/>
</dbReference>
<accession>A0ABT5YR11</accession>
<keyword evidence="5" id="KW-0732">Signal</keyword>
<comment type="cofactor">
    <cofactor evidence="1">
        <name>Zn(2+)</name>
        <dbReference type="ChEBI" id="CHEBI:29105"/>
    </cofactor>
</comment>
<dbReference type="PROSITE" id="PS00143">
    <property type="entry name" value="INSULINASE"/>
    <property type="match status" value="1"/>
</dbReference>
<dbReference type="InterPro" id="IPR001431">
    <property type="entry name" value="Pept_M16_Zn_BS"/>
</dbReference>
<sequence length="460" mass="50924">MTLRSAFSSLRPARLSAGFLACALLFSISETPARAQVFDPAVHELDNGLEIVVIPNHRAPIVTQMLWYKVGAADEPPGKSGIAHYLEHLMFKGTEKVGPFEFSQLIERHGGRDNAMTSYDFTAYHQTVDRAQLDLVMELEADRMVNLQLVDELVLPERDVILEERLSRVDNDPSAQLREMASAALFMHHPYGVPVIGWEHEMQGLTTADALDFYEKWYAPNNAVLIVAGDVEPDEVIELAEKHFGPIPARTLPERRRLAEPAQWAPRRVELDSPRVGQASLSIRYLAPSYTRTLGESSEDTPYALQVASELLSGATGRLYRRLVVEDEIAAGAGAGYSATAYDLSSFIFWGTPRPEVSPEAVEEALRAEIDELLEDGVSEREVERAKQRLIDDAVLARDSVAGPAYAFGQALTTGGDIDQVELWPERIRAVTPEQVDAALRLVLTPERSVTSVLRPEPTT</sequence>
<dbReference type="PANTHER" id="PTHR11851">
    <property type="entry name" value="METALLOPROTEASE"/>
    <property type="match status" value="1"/>
</dbReference>
<protein>
    <submittedName>
        <fullName evidence="8">Pitrilysin family protein</fullName>
    </submittedName>
</protein>
<keyword evidence="3" id="KW-0645">Protease</keyword>
<feature type="signal peptide" evidence="5">
    <location>
        <begin position="1"/>
        <end position="35"/>
    </location>
</feature>
<dbReference type="EMBL" id="JARHUD010000012">
    <property type="protein sequence ID" value="MDF2097358.1"/>
    <property type="molecule type" value="Genomic_DNA"/>
</dbReference>
<organism evidence="8 9">
    <name type="scientific">Aquibaculum arenosum</name>
    <dbReference type="NCBI Taxonomy" id="3032591"/>
    <lineage>
        <taxon>Bacteria</taxon>
        <taxon>Pseudomonadati</taxon>
        <taxon>Pseudomonadota</taxon>
        <taxon>Alphaproteobacteria</taxon>
        <taxon>Rhodospirillales</taxon>
        <taxon>Rhodovibrionaceae</taxon>
        <taxon>Aquibaculum</taxon>
    </lineage>
</organism>
<evidence type="ECO:0000256" key="1">
    <source>
        <dbReference type="ARBA" id="ARBA00001947"/>
    </source>
</evidence>
<comment type="similarity">
    <text evidence="2 4">Belongs to the peptidase M16 family.</text>
</comment>
<gene>
    <name evidence="8" type="ORF">P2G67_15380</name>
</gene>
<comment type="caution">
    <text evidence="8">The sequence shown here is derived from an EMBL/GenBank/DDBJ whole genome shotgun (WGS) entry which is preliminary data.</text>
</comment>
<evidence type="ECO:0000256" key="5">
    <source>
        <dbReference type="SAM" id="SignalP"/>
    </source>
</evidence>
<evidence type="ECO:0000259" key="6">
    <source>
        <dbReference type="Pfam" id="PF00675"/>
    </source>
</evidence>
<evidence type="ECO:0000313" key="9">
    <source>
        <dbReference type="Proteomes" id="UP001215503"/>
    </source>
</evidence>
<evidence type="ECO:0000259" key="7">
    <source>
        <dbReference type="Pfam" id="PF05193"/>
    </source>
</evidence>
<dbReference type="PANTHER" id="PTHR11851:SF49">
    <property type="entry name" value="MITOCHONDRIAL-PROCESSING PEPTIDASE SUBUNIT ALPHA"/>
    <property type="match status" value="1"/>
</dbReference>
<dbReference type="SUPFAM" id="SSF63411">
    <property type="entry name" value="LuxS/MPP-like metallohydrolase"/>
    <property type="match status" value="2"/>
</dbReference>
<dbReference type="InterPro" id="IPR011765">
    <property type="entry name" value="Pept_M16_N"/>
</dbReference>
<evidence type="ECO:0000313" key="8">
    <source>
        <dbReference type="EMBL" id="MDF2097358.1"/>
    </source>
</evidence>
<dbReference type="Proteomes" id="UP001215503">
    <property type="component" value="Unassembled WGS sequence"/>
</dbReference>
<feature type="domain" description="Peptidase M16 N-terminal" evidence="6">
    <location>
        <begin position="52"/>
        <end position="196"/>
    </location>
</feature>
<dbReference type="RefSeq" id="WP_275824142.1">
    <property type="nucleotide sequence ID" value="NZ_JARHUD010000012.1"/>
</dbReference>
<proteinExistence type="inferred from homology"/>
<dbReference type="InterPro" id="IPR007863">
    <property type="entry name" value="Peptidase_M16_C"/>
</dbReference>
<keyword evidence="3" id="KW-0482">Metalloprotease</keyword>
<dbReference type="InterPro" id="IPR011249">
    <property type="entry name" value="Metalloenz_LuxS/M16"/>
</dbReference>
<evidence type="ECO:0000256" key="3">
    <source>
        <dbReference type="ARBA" id="ARBA00023049"/>
    </source>
</evidence>
<feature type="chain" id="PRO_5047256007" evidence="5">
    <location>
        <begin position="36"/>
        <end position="460"/>
    </location>
</feature>